<name>A0A1V0SL61_9VIRU</name>
<gene>
    <name evidence="2" type="ORF">Klosneuvirus_6_29</name>
</gene>
<dbReference type="SUPFAM" id="SSF54236">
    <property type="entry name" value="Ubiquitin-like"/>
    <property type="match status" value="1"/>
</dbReference>
<protein>
    <recommendedName>
        <fullName evidence="1">Ubiquitin-like domain-containing protein</fullName>
    </recommendedName>
</protein>
<dbReference type="PROSITE" id="PS50053">
    <property type="entry name" value="UBIQUITIN_2"/>
    <property type="match status" value="1"/>
</dbReference>
<dbReference type="EMBL" id="KY684113">
    <property type="protein sequence ID" value="ARF12467.1"/>
    <property type="molecule type" value="Genomic_DNA"/>
</dbReference>
<reference evidence="2" key="1">
    <citation type="journal article" date="2017" name="Science">
        <title>Giant viruses with an expanded complement of translation system components.</title>
        <authorList>
            <person name="Schulz F."/>
            <person name="Yutin N."/>
            <person name="Ivanova N.N."/>
            <person name="Ortega D.R."/>
            <person name="Lee T.K."/>
            <person name="Vierheilig J."/>
            <person name="Daims H."/>
            <person name="Horn M."/>
            <person name="Wagner M."/>
            <person name="Jensen G.J."/>
            <person name="Kyrpides N.C."/>
            <person name="Koonin E.V."/>
            <person name="Woyke T."/>
        </authorList>
    </citation>
    <scope>NUCLEOTIDE SEQUENCE</scope>
    <source>
        <strain evidence="2">KNV1</strain>
    </source>
</reference>
<accession>A0A1V0SL61</accession>
<dbReference type="SMART" id="SM00213">
    <property type="entry name" value="UBQ"/>
    <property type="match status" value="1"/>
</dbReference>
<dbReference type="InterPro" id="IPR019956">
    <property type="entry name" value="Ubiquitin_dom"/>
</dbReference>
<evidence type="ECO:0000259" key="1">
    <source>
        <dbReference type="PROSITE" id="PS50053"/>
    </source>
</evidence>
<dbReference type="Gene3D" id="3.10.20.90">
    <property type="entry name" value="Phosphatidylinositol 3-kinase Catalytic Subunit, Chain A, domain 1"/>
    <property type="match status" value="1"/>
</dbReference>
<dbReference type="Pfam" id="PF00240">
    <property type="entry name" value="ubiquitin"/>
    <property type="match status" value="1"/>
</dbReference>
<dbReference type="CDD" id="cd17039">
    <property type="entry name" value="Ubl_ubiquitin_like"/>
    <property type="match status" value="1"/>
</dbReference>
<dbReference type="InterPro" id="IPR000626">
    <property type="entry name" value="Ubiquitin-like_dom"/>
</dbReference>
<dbReference type="PRINTS" id="PR00348">
    <property type="entry name" value="UBIQUITIN"/>
</dbReference>
<proteinExistence type="predicted"/>
<evidence type="ECO:0000313" key="2">
    <source>
        <dbReference type="EMBL" id="ARF12467.1"/>
    </source>
</evidence>
<sequence>MDSKCLTIFLRTPYGKMISLTCPLTSTIQFIKEKIKDMEAIYPDSCYLTYKSRHIDDENTLEDYNVQEHDTIFINIYMRGD</sequence>
<dbReference type="InterPro" id="IPR029071">
    <property type="entry name" value="Ubiquitin-like_domsf"/>
</dbReference>
<dbReference type="InterPro" id="IPR050158">
    <property type="entry name" value="Ubiquitin_ubiquitin-like"/>
</dbReference>
<feature type="domain" description="Ubiquitin-like" evidence="1">
    <location>
        <begin position="6"/>
        <end position="81"/>
    </location>
</feature>
<dbReference type="PANTHER" id="PTHR10666">
    <property type="entry name" value="UBIQUITIN"/>
    <property type="match status" value="1"/>
</dbReference>
<organism evidence="2">
    <name type="scientific">Klosneuvirus KNV1</name>
    <dbReference type="NCBI Taxonomy" id="1977640"/>
    <lineage>
        <taxon>Viruses</taxon>
        <taxon>Varidnaviria</taxon>
        <taxon>Bamfordvirae</taxon>
        <taxon>Nucleocytoviricota</taxon>
        <taxon>Megaviricetes</taxon>
        <taxon>Imitervirales</taxon>
        <taxon>Mimiviridae</taxon>
        <taxon>Klosneuvirinae</taxon>
        <taxon>Klosneuvirus</taxon>
    </lineage>
</organism>